<evidence type="ECO:0000256" key="1">
    <source>
        <dbReference type="SAM" id="MobiDB-lite"/>
    </source>
</evidence>
<dbReference type="EMBL" id="JBHRZV010000051">
    <property type="protein sequence ID" value="MFC3928651.1"/>
    <property type="molecule type" value="Genomic_DNA"/>
</dbReference>
<keyword evidence="3" id="KW-0347">Helicase</keyword>
<keyword evidence="3" id="KW-0547">Nucleotide-binding</keyword>
<evidence type="ECO:0000313" key="4">
    <source>
        <dbReference type="Proteomes" id="UP001595807"/>
    </source>
</evidence>
<sequence>MRPNETFVYLKNNQVCYDGASLTQLYLPIMGKDALALYDYFYHFFDHGSQKHYFSDILNQLQFGMAPMEEALAILTGLDLVGFYKTTEHYLILLKPALGKEAFLAQPIYRKLLENRIGQPAVERLECRLPQTYKDLSKRFSDVFGDTGEVELKPVQSQTQFDLMAFKDRMKADGLAFADEAHDVIALHNIAERYNLSWYQTYLLAKETAVNLTISPKRMQIKQETAEQEAQSMSDLTKEEAIILREAKACKAEIFLAKIKNSRQAVVTADEQNLLRDLAQRGFLDEVINVMVLYTLNKTHSANVNKTYLMKIANDFAFKKIVTAEEAICQMREFTERKPATANKPTKPQKTNIPAWSNQDYKNETTEDDLARLEELKRRSLEKLRKKDE</sequence>
<organism evidence="3 4">
    <name type="scientific">Streptococcus caprae</name>
    <dbReference type="NCBI Taxonomy" id="1640501"/>
    <lineage>
        <taxon>Bacteria</taxon>
        <taxon>Bacillati</taxon>
        <taxon>Bacillota</taxon>
        <taxon>Bacilli</taxon>
        <taxon>Lactobacillales</taxon>
        <taxon>Streptococcaceae</taxon>
        <taxon>Streptococcus</taxon>
    </lineage>
</organism>
<keyword evidence="3" id="KW-0067">ATP-binding</keyword>
<dbReference type="Pfam" id="PF25888">
    <property type="entry name" value="WHD_DnaB"/>
    <property type="match status" value="1"/>
</dbReference>
<protein>
    <submittedName>
        <fullName evidence="3">Helicase loader</fullName>
    </submittedName>
</protein>
<reference evidence="4" key="1">
    <citation type="journal article" date="2019" name="Int. J. Syst. Evol. Microbiol.">
        <title>The Global Catalogue of Microorganisms (GCM) 10K type strain sequencing project: providing services to taxonomists for standard genome sequencing and annotation.</title>
        <authorList>
            <consortium name="The Broad Institute Genomics Platform"/>
            <consortium name="The Broad Institute Genome Sequencing Center for Infectious Disease"/>
            <person name="Wu L."/>
            <person name="Ma J."/>
        </authorList>
    </citation>
    <scope>NUCLEOTIDE SEQUENCE [LARGE SCALE GENOMIC DNA]</scope>
    <source>
        <strain evidence="4">CCUG 67170</strain>
    </source>
</reference>
<dbReference type="Proteomes" id="UP001595807">
    <property type="component" value="Unassembled WGS sequence"/>
</dbReference>
<dbReference type="InterPro" id="IPR058660">
    <property type="entry name" value="WHD_DnaB"/>
</dbReference>
<evidence type="ECO:0000259" key="2">
    <source>
        <dbReference type="Pfam" id="PF25888"/>
    </source>
</evidence>
<keyword evidence="4" id="KW-1185">Reference proteome</keyword>
<accession>A0ABV8CWW5</accession>
<dbReference type="GO" id="GO:0004386">
    <property type="term" value="F:helicase activity"/>
    <property type="evidence" value="ECO:0007669"/>
    <property type="project" value="UniProtKB-KW"/>
</dbReference>
<proteinExistence type="predicted"/>
<comment type="caution">
    <text evidence="3">The sequence shown here is derived from an EMBL/GenBank/DDBJ whole genome shotgun (WGS) entry which is preliminary data.</text>
</comment>
<keyword evidence="3" id="KW-0378">Hydrolase</keyword>
<dbReference type="RefSeq" id="WP_380427404.1">
    <property type="nucleotide sequence ID" value="NZ_JBHRZV010000051.1"/>
</dbReference>
<name>A0ABV8CWW5_9STRE</name>
<feature type="compositionally biased region" description="Polar residues" evidence="1">
    <location>
        <begin position="343"/>
        <end position="360"/>
    </location>
</feature>
<feature type="domain" description="Replicative helicase loading/DNA remodeling protein DnaB N-terminal winged helix" evidence="2">
    <location>
        <begin position="1"/>
        <end position="224"/>
    </location>
</feature>
<evidence type="ECO:0000313" key="3">
    <source>
        <dbReference type="EMBL" id="MFC3928651.1"/>
    </source>
</evidence>
<feature type="region of interest" description="Disordered" evidence="1">
    <location>
        <begin position="339"/>
        <end position="369"/>
    </location>
</feature>
<gene>
    <name evidence="3" type="ORF">ACFORF_08775</name>
</gene>